<evidence type="ECO:0000256" key="1">
    <source>
        <dbReference type="SAM" id="Coils"/>
    </source>
</evidence>
<evidence type="ECO:0000313" key="4">
    <source>
        <dbReference type="EMBL" id="GAA4024863.1"/>
    </source>
</evidence>
<dbReference type="PANTHER" id="PTHR33371">
    <property type="entry name" value="INTERMEMBRANE PHOSPHOLIPID TRANSPORT SYSTEM BINDING PROTEIN MLAD-RELATED"/>
    <property type="match status" value="1"/>
</dbReference>
<feature type="domain" description="Mce/MlaD" evidence="3">
    <location>
        <begin position="42"/>
        <end position="117"/>
    </location>
</feature>
<proteinExistence type="predicted"/>
<dbReference type="InterPro" id="IPR003399">
    <property type="entry name" value="Mce/MlaD"/>
</dbReference>
<reference evidence="5" key="1">
    <citation type="journal article" date="2019" name="Int. J. Syst. Evol. Microbiol.">
        <title>The Global Catalogue of Microorganisms (GCM) 10K type strain sequencing project: providing services to taxonomists for standard genome sequencing and annotation.</title>
        <authorList>
            <consortium name="The Broad Institute Genomics Platform"/>
            <consortium name="The Broad Institute Genome Sequencing Center for Infectious Disease"/>
            <person name="Wu L."/>
            <person name="Ma J."/>
        </authorList>
    </citation>
    <scope>NUCLEOTIDE SEQUENCE [LARGE SCALE GENOMIC DNA]</scope>
    <source>
        <strain evidence="5">JCM 17064</strain>
    </source>
</reference>
<keyword evidence="2" id="KW-0812">Transmembrane</keyword>
<dbReference type="PANTHER" id="PTHR33371:SF4">
    <property type="entry name" value="INTERMEMBRANE PHOSPHOLIPID TRANSPORT SYSTEM BINDING PROTEIN MLAD"/>
    <property type="match status" value="1"/>
</dbReference>
<comment type="caution">
    <text evidence="4">The sequence shown here is derived from an EMBL/GenBank/DDBJ whole genome shotgun (WGS) entry which is preliminary data.</text>
</comment>
<gene>
    <name evidence="4" type="ORF">GCM10022386_05090</name>
</gene>
<keyword evidence="5" id="KW-1185">Reference proteome</keyword>
<accession>A0ABP7TFM8</accession>
<dbReference type="EMBL" id="BAABCR010000004">
    <property type="protein sequence ID" value="GAA4024863.1"/>
    <property type="molecule type" value="Genomic_DNA"/>
</dbReference>
<feature type="transmembrane region" description="Helical" evidence="2">
    <location>
        <begin position="12"/>
        <end position="33"/>
    </location>
</feature>
<feature type="coiled-coil region" evidence="1">
    <location>
        <begin position="158"/>
        <end position="197"/>
    </location>
</feature>
<protein>
    <submittedName>
        <fullName evidence="4">MlaD family protein</fullName>
    </submittedName>
</protein>
<keyword evidence="2" id="KW-1133">Transmembrane helix</keyword>
<evidence type="ECO:0000259" key="3">
    <source>
        <dbReference type="Pfam" id="PF02470"/>
    </source>
</evidence>
<dbReference type="Proteomes" id="UP001500968">
    <property type="component" value="Unassembled WGS sequence"/>
</dbReference>
<dbReference type="Pfam" id="PF02470">
    <property type="entry name" value="MlaD"/>
    <property type="match status" value="1"/>
</dbReference>
<evidence type="ECO:0000256" key="2">
    <source>
        <dbReference type="SAM" id="Phobius"/>
    </source>
</evidence>
<name>A0ABP7TFM8_9FLAO</name>
<keyword evidence="2" id="KW-0472">Membrane</keyword>
<dbReference type="InterPro" id="IPR052336">
    <property type="entry name" value="MlaD_Phospholipid_Transporter"/>
</dbReference>
<organism evidence="4 5">
    <name type="scientific">Flavobacterium cheonhonense</name>
    <dbReference type="NCBI Taxonomy" id="706185"/>
    <lineage>
        <taxon>Bacteria</taxon>
        <taxon>Pseudomonadati</taxon>
        <taxon>Bacteroidota</taxon>
        <taxon>Flavobacteriia</taxon>
        <taxon>Flavobacteriales</taxon>
        <taxon>Flavobacteriaceae</taxon>
        <taxon>Flavobacterium</taxon>
    </lineage>
</organism>
<keyword evidence="1" id="KW-0175">Coiled coil</keyword>
<sequence length="323" mass="35379">MPKKSALKITREIKTAILVIASILLFIWGYSFLKGRDLLSSYNKYYVTYTNVDGLVAAAPVTINGLTVGKVNSIVLQDDWTSLVELQINGDYKIPKNSVAELYAPGPIGGKQIAILPNTETQDIAVSGDFLKSANKLGLTEEVSNQIKPIKEKLDKVLENANTMLVNINQVLDEKTKQNLRGSLENLNATLAEFKEASATVNGMLAENKGKINSTMTNFEKTSANLSKMSDSLAKANIAQTVKNLEKTLASVDKLMADMQSGKGTLGKLAKDEALYNNFAKSSKELELLLQDLRLNPTRYINVSLFGKKNKPYKAPVNDTITK</sequence>
<evidence type="ECO:0000313" key="5">
    <source>
        <dbReference type="Proteomes" id="UP001500968"/>
    </source>
</evidence>